<dbReference type="AlphaFoldDB" id="A0A8H6U3P9"/>
<feature type="region of interest" description="Disordered" evidence="1">
    <location>
        <begin position="789"/>
        <end position="832"/>
    </location>
</feature>
<dbReference type="EMBL" id="JACAZH010000076">
    <property type="protein sequence ID" value="KAF7328596.1"/>
    <property type="molecule type" value="Genomic_DNA"/>
</dbReference>
<dbReference type="Pfam" id="PF20153">
    <property type="entry name" value="DUF6535"/>
    <property type="match status" value="1"/>
</dbReference>
<evidence type="ECO:0000313" key="4">
    <source>
        <dbReference type="EMBL" id="KAF7328596.1"/>
    </source>
</evidence>
<comment type="caution">
    <text evidence="4">The sequence shown here is derived from an EMBL/GenBank/DDBJ whole genome shotgun (WGS) entry which is preliminary data.</text>
</comment>
<sequence>MEQAGLFSASLTAFLIESYKGLQPDSGDLTVAGLAQISHQLAAIASNTTFILPSSPSFTPTANSLWCNALWFISLSLSLTCALLATLVEQWAREFLHRTKMRPSPLRRARVFSFLYFGLKHFRMHTIVEAIPFLLHASLLLFFAGLIAFLLPVNHIMMYLMCIVLFVFLVLYAVLTILPLHCKTRDIETSGRFDGHWTPLTDDVELLPFVEAIPDMIYGLNGFRRANDALFDSLLGTIEVASPLTTRINGLISGTNGMALNDPLHVRRCTAAHRAMWALCLMPCAWDRLFDLGQAFFPTGLAGVAASAHLAVAYQAQRWAHNLLRTLRDLLVNPAHSHEEVLPMIQKLMHLLMAHQDRIVIDNPSFFGPTPSDPCSPLFVELKATYSKYRVSTPTTANLSKIGHIVAALDDTHDWAYNSLVSVANFIIREFLQMRTDGIDPAFEPLQTCYSILSQVELEPPKRMITDVQIILPPTIHELKFTPFAPTLPDTLARIIFRMLPFFSYSCDIHRYLVQRRNAGAIHYALQDCDLSKLAHRLAVHLSDPVYERQDSAMLEITIVAGCLYPESVAIGFIDMAFAHESPDFVSRHPVIGAVRYLRRLNQVQEICHQELFYDIFPLFLPRDVDIATAVESLQIHLLNKYIRFLSEFFDNPIPATAKITLSAFDGPIVAFDARLWTVVDPEIQNRFFEAVLAYTRAFSLAAPSQVWSDMAPLQSQLWDSLLFWEVSFPDGRQPRVDAIEPSCLLLLQESLELYHHVGTTLAGDPDISLDTTPSKRLLAQVQKQISSVVPGGDDRNNAPAPNEVEGSLAKPLQPEDVIGEDHNGNRSVATE</sequence>
<dbReference type="OrthoDB" id="3219854at2759"/>
<evidence type="ECO:0000313" key="5">
    <source>
        <dbReference type="Proteomes" id="UP000623467"/>
    </source>
</evidence>
<evidence type="ECO:0000256" key="2">
    <source>
        <dbReference type="SAM" id="Phobius"/>
    </source>
</evidence>
<name>A0A8H6U3P9_9AGAR</name>
<feature type="transmembrane region" description="Helical" evidence="2">
    <location>
        <begin position="158"/>
        <end position="180"/>
    </location>
</feature>
<keyword evidence="2" id="KW-0472">Membrane</keyword>
<keyword evidence="5" id="KW-1185">Reference proteome</keyword>
<reference evidence="4" key="1">
    <citation type="submission" date="2020-05" db="EMBL/GenBank/DDBJ databases">
        <title>Mycena genomes resolve the evolution of fungal bioluminescence.</title>
        <authorList>
            <person name="Tsai I.J."/>
        </authorList>
    </citation>
    <scope>NUCLEOTIDE SEQUENCE</scope>
    <source>
        <strain evidence="4">160909Yilan</strain>
    </source>
</reference>
<dbReference type="Proteomes" id="UP000623467">
    <property type="component" value="Unassembled WGS sequence"/>
</dbReference>
<evidence type="ECO:0000256" key="1">
    <source>
        <dbReference type="SAM" id="MobiDB-lite"/>
    </source>
</evidence>
<feature type="transmembrane region" description="Helical" evidence="2">
    <location>
        <begin position="133"/>
        <end position="151"/>
    </location>
</feature>
<dbReference type="InterPro" id="IPR045338">
    <property type="entry name" value="DUF6535"/>
</dbReference>
<organism evidence="4 5">
    <name type="scientific">Mycena sanguinolenta</name>
    <dbReference type="NCBI Taxonomy" id="230812"/>
    <lineage>
        <taxon>Eukaryota</taxon>
        <taxon>Fungi</taxon>
        <taxon>Dikarya</taxon>
        <taxon>Basidiomycota</taxon>
        <taxon>Agaricomycotina</taxon>
        <taxon>Agaricomycetes</taxon>
        <taxon>Agaricomycetidae</taxon>
        <taxon>Agaricales</taxon>
        <taxon>Marasmiineae</taxon>
        <taxon>Mycenaceae</taxon>
        <taxon>Mycena</taxon>
    </lineage>
</organism>
<keyword evidence="2" id="KW-1133">Transmembrane helix</keyword>
<feature type="transmembrane region" description="Helical" evidence="2">
    <location>
        <begin position="69"/>
        <end position="88"/>
    </location>
</feature>
<gene>
    <name evidence="4" type="ORF">MSAN_02480500</name>
</gene>
<keyword evidence="2" id="KW-0812">Transmembrane</keyword>
<proteinExistence type="predicted"/>
<accession>A0A8H6U3P9</accession>
<evidence type="ECO:0000259" key="3">
    <source>
        <dbReference type="Pfam" id="PF20153"/>
    </source>
</evidence>
<protein>
    <recommendedName>
        <fullName evidence="3">DUF6535 domain-containing protein</fullName>
    </recommendedName>
</protein>
<feature type="domain" description="DUF6535" evidence="3">
    <location>
        <begin position="4"/>
        <end position="151"/>
    </location>
</feature>